<dbReference type="InterPro" id="IPR036390">
    <property type="entry name" value="WH_DNA-bd_sf"/>
</dbReference>
<sequence>MPTMEPDAESLALDRRLVAALCRDGRADVRDVAAAIDAVPTTVQKRVRALEERGAIDGYTAMVDYAELGYETIIFRLRVDLGAVDRVTDRLRSRSAFTTVYHTSGPESVFAIGLFENVAAIGACLRELHDDPDVCGIDTDTVVSMRRENDCPIPDSTPP</sequence>
<reference evidence="5 6" key="1">
    <citation type="submission" date="2019-04" db="EMBL/GenBank/DDBJ databases">
        <title>Natronomonas sp. F20-122 a newhaloarchaeon isolated from a saline saltern of Isla Bacuta, Huelva, Spain.</title>
        <authorList>
            <person name="Duran-Viseras A."/>
            <person name="Sanchez-Porro C."/>
            <person name="Ventosa A."/>
        </authorList>
    </citation>
    <scope>NUCLEOTIDE SEQUENCE [LARGE SCALE GENOMIC DNA]</scope>
    <source>
        <strain evidence="5 6">F20-122</strain>
    </source>
</reference>
<keyword evidence="3" id="KW-0804">Transcription</keyword>
<dbReference type="SUPFAM" id="SSF46785">
    <property type="entry name" value="Winged helix' DNA-binding domain"/>
    <property type="match status" value="1"/>
</dbReference>
<evidence type="ECO:0000256" key="3">
    <source>
        <dbReference type="ARBA" id="ARBA00023163"/>
    </source>
</evidence>
<accession>A0A4U5J979</accession>
<dbReference type="InterPro" id="IPR019888">
    <property type="entry name" value="Tscrpt_reg_AsnC-like"/>
</dbReference>
<feature type="domain" description="HTH asnC-type" evidence="4">
    <location>
        <begin position="12"/>
        <end position="71"/>
    </location>
</feature>
<dbReference type="AlphaFoldDB" id="A0A4U5J979"/>
<dbReference type="GO" id="GO:0043200">
    <property type="term" value="P:response to amino acid"/>
    <property type="evidence" value="ECO:0007669"/>
    <property type="project" value="TreeGrafter"/>
</dbReference>
<proteinExistence type="predicted"/>
<dbReference type="InterPro" id="IPR011008">
    <property type="entry name" value="Dimeric_a/b-barrel"/>
</dbReference>
<evidence type="ECO:0000256" key="2">
    <source>
        <dbReference type="ARBA" id="ARBA00023125"/>
    </source>
</evidence>
<keyword evidence="1" id="KW-0805">Transcription regulation</keyword>
<dbReference type="GO" id="GO:0005829">
    <property type="term" value="C:cytosol"/>
    <property type="evidence" value="ECO:0007669"/>
    <property type="project" value="TreeGrafter"/>
</dbReference>
<protein>
    <submittedName>
        <fullName evidence="5">Lrp/AsnC family transcriptional regulator</fullName>
    </submittedName>
</protein>
<dbReference type="SMART" id="SM00344">
    <property type="entry name" value="HTH_ASNC"/>
    <property type="match status" value="1"/>
</dbReference>
<evidence type="ECO:0000256" key="1">
    <source>
        <dbReference type="ARBA" id="ARBA00023015"/>
    </source>
</evidence>
<dbReference type="OrthoDB" id="6995at2157"/>
<organism evidence="5 6">
    <name type="scientific">Natronomonas salsuginis</name>
    <dbReference type="NCBI Taxonomy" id="2217661"/>
    <lineage>
        <taxon>Archaea</taxon>
        <taxon>Methanobacteriati</taxon>
        <taxon>Methanobacteriota</taxon>
        <taxon>Stenosarchaea group</taxon>
        <taxon>Halobacteria</taxon>
        <taxon>Halobacteriales</taxon>
        <taxon>Natronomonadaceae</taxon>
        <taxon>Natronomonas</taxon>
    </lineage>
</organism>
<dbReference type="InterPro" id="IPR036388">
    <property type="entry name" value="WH-like_DNA-bd_sf"/>
</dbReference>
<evidence type="ECO:0000259" key="4">
    <source>
        <dbReference type="PROSITE" id="PS50956"/>
    </source>
</evidence>
<dbReference type="Gene3D" id="3.30.70.920">
    <property type="match status" value="1"/>
</dbReference>
<dbReference type="PROSITE" id="PS50956">
    <property type="entry name" value="HTH_ASNC_2"/>
    <property type="match status" value="1"/>
</dbReference>
<dbReference type="Pfam" id="PF13404">
    <property type="entry name" value="HTH_AsnC-type"/>
    <property type="match status" value="1"/>
</dbReference>
<dbReference type="InterPro" id="IPR000485">
    <property type="entry name" value="AsnC-type_HTH_dom"/>
</dbReference>
<dbReference type="SUPFAM" id="SSF54909">
    <property type="entry name" value="Dimeric alpha+beta barrel"/>
    <property type="match status" value="1"/>
</dbReference>
<evidence type="ECO:0000313" key="6">
    <source>
        <dbReference type="Proteomes" id="UP000308037"/>
    </source>
</evidence>
<dbReference type="Proteomes" id="UP000308037">
    <property type="component" value="Unassembled WGS sequence"/>
</dbReference>
<dbReference type="PANTHER" id="PTHR30154:SF34">
    <property type="entry name" value="TRANSCRIPTIONAL REGULATOR AZLB"/>
    <property type="match status" value="1"/>
</dbReference>
<evidence type="ECO:0000313" key="5">
    <source>
        <dbReference type="EMBL" id="TKR25680.1"/>
    </source>
</evidence>
<gene>
    <name evidence="5" type="ORF">DM868_09725</name>
</gene>
<name>A0A4U5J979_9EURY</name>
<keyword evidence="6" id="KW-1185">Reference proteome</keyword>
<dbReference type="Gene3D" id="1.10.10.10">
    <property type="entry name" value="Winged helix-like DNA-binding domain superfamily/Winged helix DNA-binding domain"/>
    <property type="match status" value="1"/>
</dbReference>
<keyword evidence="2" id="KW-0238">DNA-binding</keyword>
<dbReference type="PANTHER" id="PTHR30154">
    <property type="entry name" value="LEUCINE-RESPONSIVE REGULATORY PROTEIN"/>
    <property type="match status" value="1"/>
</dbReference>
<dbReference type="GO" id="GO:0043565">
    <property type="term" value="F:sequence-specific DNA binding"/>
    <property type="evidence" value="ECO:0007669"/>
    <property type="project" value="InterPro"/>
</dbReference>
<dbReference type="EMBL" id="QKNX01000003">
    <property type="protein sequence ID" value="TKR25680.1"/>
    <property type="molecule type" value="Genomic_DNA"/>
</dbReference>
<comment type="caution">
    <text evidence="5">The sequence shown here is derived from an EMBL/GenBank/DDBJ whole genome shotgun (WGS) entry which is preliminary data.</text>
</comment>